<reference evidence="1 2" key="2">
    <citation type="journal article" date="2017" name="Genome Biol.">
        <title>New reference genome sequences of hot pepper reveal the massive evolution of plant disease-resistance genes by retroduplication.</title>
        <authorList>
            <person name="Kim S."/>
            <person name="Park J."/>
            <person name="Yeom S.I."/>
            <person name="Kim Y.M."/>
            <person name="Seo E."/>
            <person name="Kim K.T."/>
            <person name="Kim M.S."/>
            <person name="Lee J.M."/>
            <person name="Cheong K."/>
            <person name="Shin H.S."/>
            <person name="Kim S.B."/>
            <person name="Han K."/>
            <person name="Lee J."/>
            <person name="Park M."/>
            <person name="Lee H.A."/>
            <person name="Lee H.Y."/>
            <person name="Lee Y."/>
            <person name="Oh S."/>
            <person name="Lee J.H."/>
            <person name="Choi E."/>
            <person name="Choi E."/>
            <person name="Lee S.E."/>
            <person name="Jeon J."/>
            <person name="Kim H."/>
            <person name="Choi G."/>
            <person name="Song H."/>
            <person name="Lee J."/>
            <person name="Lee S.C."/>
            <person name="Kwon J.K."/>
            <person name="Lee H.Y."/>
            <person name="Koo N."/>
            <person name="Hong Y."/>
            <person name="Kim R.W."/>
            <person name="Kang W.H."/>
            <person name="Huh J.H."/>
            <person name="Kang B.C."/>
            <person name="Yang T.J."/>
            <person name="Lee Y.H."/>
            <person name="Bennetzen J.L."/>
            <person name="Choi D."/>
        </authorList>
    </citation>
    <scope>NUCLEOTIDE SEQUENCE [LARGE SCALE GENOMIC DNA]</scope>
    <source>
        <strain evidence="2">cv. CM334</strain>
    </source>
</reference>
<dbReference type="Proteomes" id="UP000222542">
    <property type="component" value="Unassembled WGS sequence"/>
</dbReference>
<dbReference type="PANTHER" id="PTHR46565">
    <property type="entry name" value="COLD SHOCK DOMAIN PROTEIN 2"/>
    <property type="match status" value="1"/>
</dbReference>
<dbReference type="STRING" id="4072.A0A2G3ALE0"/>
<protein>
    <submittedName>
        <fullName evidence="1">Uncharacterized protein</fullName>
    </submittedName>
</protein>
<gene>
    <name evidence="1" type="ORF">T459_02924</name>
</gene>
<organism evidence="1 2">
    <name type="scientific">Capsicum annuum</name>
    <name type="common">Capsicum pepper</name>
    <dbReference type="NCBI Taxonomy" id="4072"/>
    <lineage>
        <taxon>Eukaryota</taxon>
        <taxon>Viridiplantae</taxon>
        <taxon>Streptophyta</taxon>
        <taxon>Embryophyta</taxon>
        <taxon>Tracheophyta</taxon>
        <taxon>Spermatophyta</taxon>
        <taxon>Magnoliopsida</taxon>
        <taxon>eudicotyledons</taxon>
        <taxon>Gunneridae</taxon>
        <taxon>Pentapetalae</taxon>
        <taxon>asterids</taxon>
        <taxon>lamiids</taxon>
        <taxon>Solanales</taxon>
        <taxon>Solanaceae</taxon>
        <taxon>Solanoideae</taxon>
        <taxon>Capsiceae</taxon>
        <taxon>Capsicum</taxon>
    </lineage>
</organism>
<evidence type="ECO:0000313" key="2">
    <source>
        <dbReference type="Proteomes" id="UP000222542"/>
    </source>
</evidence>
<reference evidence="1 2" key="1">
    <citation type="journal article" date="2014" name="Nat. Genet.">
        <title>Genome sequence of the hot pepper provides insights into the evolution of pungency in Capsicum species.</title>
        <authorList>
            <person name="Kim S."/>
            <person name="Park M."/>
            <person name="Yeom S.I."/>
            <person name="Kim Y.M."/>
            <person name="Lee J.M."/>
            <person name="Lee H.A."/>
            <person name="Seo E."/>
            <person name="Choi J."/>
            <person name="Cheong K."/>
            <person name="Kim K.T."/>
            <person name="Jung K."/>
            <person name="Lee G.W."/>
            <person name="Oh S.K."/>
            <person name="Bae C."/>
            <person name="Kim S.B."/>
            <person name="Lee H.Y."/>
            <person name="Kim S.Y."/>
            <person name="Kim M.S."/>
            <person name="Kang B.C."/>
            <person name="Jo Y.D."/>
            <person name="Yang H.B."/>
            <person name="Jeong H.J."/>
            <person name="Kang W.H."/>
            <person name="Kwon J.K."/>
            <person name="Shin C."/>
            <person name="Lim J.Y."/>
            <person name="Park J.H."/>
            <person name="Huh J.H."/>
            <person name="Kim J.S."/>
            <person name="Kim B.D."/>
            <person name="Cohen O."/>
            <person name="Paran I."/>
            <person name="Suh M.C."/>
            <person name="Lee S.B."/>
            <person name="Kim Y.K."/>
            <person name="Shin Y."/>
            <person name="Noh S.J."/>
            <person name="Park J."/>
            <person name="Seo Y.S."/>
            <person name="Kwon S.Y."/>
            <person name="Kim H.A."/>
            <person name="Park J.M."/>
            <person name="Kim H.J."/>
            <person name="Choi S.B."/>
            <person name="Bosland P.W."/>
            <person name="Reeves G."/>
            <person name="Jo S.H."/>
            <person name="Lee B.W."/>
            <person name="Cho H.T."/>
            <person name="Choi H.S."/>
            <person name="Lee M.S."/>
            <person name="Yu Y."/>
            <person name="Do Choi Y."/>
            <person name="Park B.S."/>
            <person name="van Deynze A."/>
            <person name="Ashrafi H."/>
            <person name="Hill T."/>
            <person name="Kim W.T."/>
            <person name="Pai H.S."/>
            <person name="Ahn H.K."/>
            <person name="Yeam I."/>
            <person name="Giovannoni J.J."/>
            <person name="Rose J.K."/>
            <person name="Sorensen I."/>
            <person name="Lee S.J."/>
            <person name="Kim R.W."/>
            <person name="Choi I.Y."/>
            <person name="Choi B.S."/>
            <person name="Lim J.S."/>
            <person name="Lee Y.H."/>
            <person name="Choi D."/>
        </authorList>
    </citation>
    <scope>NUCLEOTIDE SEQUENCE [LARGE SCALE GENOMIC DNA]</scope>
    <source>
        <strain evidence="2">cv. CM334</strain>
    </source>
</reference>
<evidence type="ECO:0000313" key="1">
    <source>
        <dbReference type="EMBL" id="PHT95042.1"/>
    </source>
</evidence>
<dbReference type="EMBL" id="AYRZ02000001">
    <property type="protein sequence ID" value="PHT95042.1"/>
    <property type="molecule type" value="Genomic_DNA"/>
</dbReference>
<name>A0A2G3ALE0_CAPAN</name>
<dbReference type="AlphaFoldDB" id="A0A2G3ALE0"/>
<accession>A0A2G3ALE0</accession>
<proteinExistence type="predicted"/>
<comment type="caution">
    <text evidence="1">The sequence shown here is derived from an EMBL/GenBank/DDBJ whole genome shotgun (WGS) entry which is preliminary data.</text>
</comment>
<dbReference type="Gramene" id="PHT95042">
    <property type="protein sequence ID" value="PHT95042"/>
    <property type="gene ID" value="T459_02924"/>
</dbReference>
<keyword evidence="2" id="KW-1185">Reference proteome</keyword>
<dbReference type="Gene3D" id="2.40.50.140">
    <property type="entry name" value="Nucleic acid-binding proteins"/>
    <property type="match status" value="1"/>
</dbReference>
<dbReference type="InterPro" id="IPR012340">
    <property type="entry name" value="NA-bd_OB-fold"/>
</dbReference>
<sequence length="209" mass="22430">MCWGLVWEIVLLGLRPKHRSNGGGHCCGPLSDHSYLQHQSGIRSEGFRSLAEGKIAEYEVENSSDGRTKAVDVSGPDGAAISGGSYSGNGGARGVSLQWLPFNDGRGNGSFYFALSAEVLVPEVEFAKPLELYLAFKTLVQREKSDVFLDNGGIVCNSPVGHKTGLGVANYIRNVRLQPVGNELRDDFVVGVTKSNMSEVLEVCSIPTL</sequence>
<dbReference type="PANTHER" id="PTHR46565:SF10">
    <property type="entry name" value="GLYCINE-RICH PROTEIN 2"/>
    <property type="match status" value="1"/>
</dbReference>